<keyword evidence="5" id="KW-0812">Transmembrane</keyword>
<evidence type="ECO:0000256" key="13">
    <source>
        <dbReference type="ARBA" id="ARBA00048659"/>
    </source>
</evidence>
<keyword evidence="11" id="KW-1133">Transmembrane helix</keyword>
<dbReference type="GO" id="GO:0070059">
    <property type="term" value="P:intrinsic apoptotic signaling pathway in response to endoplasmic reticulum stress"/>
    <property type="evidence" value="ECO:0007669"/>
    <property type="project" value="TreeGrafter"/>
</dbReference>
<dbReference type="SUPFAM" id="SSF56112">
    <property type="entry name" value="Protein kinase-like (PK-like)"/>
    <property type="match status" value="1"/>
</dbReference>
<dbReference type="InterPro" id="IPR015943">
    <property type="entry name" value="WD40/YVTN_repeat-like_dom_sf"/>
</dbReference>
<evidence type="ECO:0000256" key="4">
    <source>
        <dbReference type="ARBA" id="ARBA00022679"/>
    </source>
</evidence>
<dbReference type="Pfam" id="PF06479">
    <property type="entry name" value="Ribonuc_2-5A"/>
    <property type="match status" value="1"/>
</dbReference>
<organism evidence="19 20">
    <name type="scientific">Trichosporon asahii var. asahii (strain ATCC 90039 / CBS 2479 / JCM 2466 / KCTC 7840 / NBRC 103889/ NCYC 2677 / UAMH 7654)</name>
    <name type="common">Yeast</name>
    <dbReference type="NCBI Taxonomy" id="1186058"/>
    <lineage>
        <taxon>Eukaryota</taxon>
        <taxon>Fungi</taxon>
        <taxon>Dikarya</taxon>
        <taxon>Basidiomycota</taxon>
        <taxon>Agaricomycotina</taxon>
        <taxon>Tremellomycetes</taxon>
        <taxon>Trichosporonales</taxon>
        <taxon>Trichosporonaceae</taxon>
        <taxon>Trichosporon</taxon>
    </lineage>
</organism>
<dbReference type="PANTHER" id="PTHR13954">
    <property type="entry name" value="IRE1-RELATED"/>
    <property type="match status" value="1"/>
</dbReference>
<dbReference type="GO" id="GO:0004521">
    <property type="term" value="F:RNA endonuclease activity"/>
    <property type="evidence" value="ECO:0007669"/>
    <property type="project" value="InterPro"/>
</dbReference>
<dbReference type="InterPro" id="IPR038357">
    <property type="entry name" value="KEN_sf"/>
</dbReference>
<feature type="compositionally biased region" description="Basic residues" evidence="15">
    <location>
        <begin position="561"/>
        <end position="579"/>
    </location>
</feature>
<dbReference type="GO" id="GO:0051082">
    <property type="term" value="F:unfolded protein binding"/>
    <property type="evidence" value="ECO:0007669"/>
    <property type="project" value="TreeGrafter"/>
</dbReference>
<dbReference type="SMART" id="SM00580">
    <property type="entry name" value="PUG"/>
    <property type="match status" value="1"/>
</dbReference>
<dbReference type="InterPro" id="IPR000719">
    <property type="entry name" value="Prot_kinase_dom"/>
</dbReference>
<feature type="region of interest" description="Disordered" evidence="15">
    <location>
        <begin position="366"/>
        <end position="395"/>
    </location>
</feature>
<sequence>MIPSYLFACIVAPFLFLLAAFATPSPVASPFGVGFVNPEDRDDGPQRVTPAITVQEEPDIEVDVLPFVLVSTVDGALHAIDREAGHVRWTLRDGVEPLVGGGSTNKRGDDVEYIVEPLSGNLFVLEGDKGEPTVRKLPLTVEQLIEISPSSFPNNPSVIFTGVKQTSLLTLDLRTGQQLDHFTATPFDNASAPGVCENDLLDDLEGAGRSHRDTLFVGRTDYTLKITTQTTNVDLFSPTATVAAAKNRQETVITYSTYTPNGYNKALAEQWAKNAAKNVEAHPRIHVELGFNGEAIGIRNGKVWATKLDSVGIAVYDVVQPLSPASANPVILPQPPIDLKALVPRSATIPAHFHRPPSTYIGSVPFTPHHMLSGPADPTETNGQTEDTKGDKTTLKPRPLLFAQSSNAYPFVNAAPPAKPGNVNGSFPLSDYLPERDSLLPQDNHFRPLIDPPKETGAVIEPPPSEVVPAPEAPKSGNRGWAVFVFETIAVLLGGAAVYQWGFSKATQAALATSGAPASTASPLIAPIEGPSGTPIVRFENLPEPGSGGASPEGTTPTPTPKKKSNRRRVRGRGRRGRRNSVGPRDEGEGEGEEDAESSAEERKSLDVPVIARNTSSQSLHTDQERLGISSDVIGFGSHGTVVLKGTWGGRPVAVKRLLSDFVRLASQEVKLLQASDDHPNERRDNFLYIALDLCQASLADLIEAPDRHGELAANLDHKKALSQITSGLKHLHTMKIVHRDIKPQNVLVSKGKDGSLRMLVSDFGLARRLEQGQSSFAPTANNLAGSLGWRAPECIRGQVKLNEGFDPILTTHSTGSTTSSTGSIGDLTSMSDEGTLVKGAPRARLTKAVDLFALGCLYFWVLMHGEHPYGETYNREANIVKGDAVYMDKLSILGEEGVEAQHLINRLLSSDPSERPDTSECLTHPFFWTPAKRLAFLCDASDRFEIMENDPPESTLVMLEDGAPDVIGKDWYSRMDRVFTSSLGKYRKYKGASVRDLLRAMRNKKNHYQDLEPSAKRHFGALPAGFLNYFTTKFPKLFLHVYHVVRDSRLRHETMFEVYFQEKES</sequence>
<dbReference type="InterPro" id="IPR011047">
    <property type="entry name" value="Quinoprotein_ADH-like_sf"/>
</dbReference>
<dbReference type="AlphaFoldDB" id="J6EVS3"/>
<dbReference type="GO" id="GO:0006397">
    <property type="term" value="P:mRNA processing"/>
    <property type="evidence" value="ECO:0007669"/>
    <property type="project" value="InterPro"/>
</dbReference>
<feature type="region of interest" description="Disordered" evidence="15">
    <location>
        <begin position="454"/>
        <end position="474"/>
    </location>
</feature>
<proteinExistence type="predicted"/>
<dbReference type="PROSITE" id="PS00108">
    <property type="entry name" value="PROTEIN_KINASE_ST"/>
    <property type="match status" value="1"/>
</dbReference>
<evidence type="ECO:0000256" key="11">
    <source>
        <dbReference type="ARBA" id="ARBA00022989"/>
    </source>
</evidence>
<dbReference type="GO" id="GO:0004674">
    <property type="term" value="F:protein serine/threonine kinase activity"/>
    <property type="evidence" value="ECO:0007669"/>
    <property type="project" value="UniProtKB-KW"/>
</dbReference>
<evidence type="ECO:0000256" key="2">
    <source>
        <dbReference type="ARBA" id="ARBA00012513"/>
    </source>
</evidence>
<dbReference type="EMBL" id="ALBS01000272">
    <property type="protein sequence ID" value="EJT46907.1"/>
    <property type="molecule type" value="Genomic_DNA"/>
</dbReference>
<dbReference type="FunFam" id="1.20.1440.180:FF:000002">
    <property type="entry name" value="Serine/threonine-protein kinase/endoribonuclease IRE1"/>
    <property type="match status" value="1"/>
</dbReference>
<dbReference type="InterPro" id="IPR008271">
    <property type="entry name" value="Ser/Thr_kinase_AS"/>
</dbReference>
<keyword evidence="4" id="KW-0808">Transferase</keyword>
<dbReference type="CDD" id="cd10422">
    <property type="entry name" value="RNase_Ire1"/>
    <property type="match status" value="1"/>
</dbReference>
<evidence type="ECO:0000259" key="18">
    <source>
        <dbReference type="PROSITE" id="PS51392"/>
    </source>
</evidence>
<evidence type="ECO:0000256" key="6">
    <source>
        <dbReference type="ARBA" id="ARBA00022729"/>
    </source>
</evidence>
<dbReference type="GO" id="GO:0036498">
    <property type="term" value="P:IRE1-mediated unfolded protein response"/>
    <property type="evidence" value="ECO:0007669"/>
    <property type="project" value="TreeGrafter"/>
</dbReference>
<evidence type="ECO:0000256" key="7">
    <source>
        <dbReference type="ARBA" id="ARBA00022741"/>
    </source>
</evidence>
<dbReference type="InterPro" id="IPR018391">
    <property type="entry name" value="PQQ_b-propeller_rpt"/>
</dbReference>
<evidence type="ECO:0000313" key="19">
    <source>
        <dbReference type="EMBL" id="EJT46907.1"/>
    </source>
</evidence>
<reference evidence="19 20" key="1">
    <citation type="journal article" date="2012" name="Eukaryot. Cell">
        <title>Draft genome sequence of CBS 2479, the standard type strain of Trichosporon asahii.</title>
        <authorList>
            <person name="Yang R.Y."/>
            <person name="Li H.T."/>
            <person name="Zhu H."/>
            <person name="Zhou G.P."/>
            <person name="Wang M."/>
            <person name="Wang L."/>
        </authorList>
    </citation>
    <scope>NUCLEOTIDE SEQUENCE [LARGE SCALE GENOMIC DNA]</scope>
    <source>
        <strain evidence="20">ATCC 90039 / CBS 2479 / JCM 2466 / KCTC 7840 / NCYC 2677 / UAMH 7654</strain>
    </source>
</reference>
<feature type="domain" description="KEN" evidence="18">
    <location>
        <begin position="931"/>
        <end position="1063"/>
    </location>
</feature>
<keyword evidence="10" id="KW-0067">ATP-binding</keyword>
<dbReference type="VEuPathDB" id="FungiDB:A1Q1_04377"/>
<dbReference type="Gene3D" id="1.20.1440.180">
    <property type="entry name" value="KEN domain"/>
    <property type="match status" value="1"/>
</dbReference>
<dbReference type="SMART" id="SM00220">
    <property type="entry name" value="S_TKc"/>
    <property type="match status" value="1"/>
</dbReference>
<evidence type="ECO:0000256" key="9">
    <source>
        <dbReference type="ARBA" id="ARBA00022801"/>
    </source>
</evidence>
<dbReference type="GO" id="GO:0016787">
    <property type="term" value="F:hydrolase activity"/>
    <property type="evidence" value="ECO:0007669"/>
    <property type="project" value="UniProtKB-KW"/>
</dbReference>
<dbReference type="InterPro" id="IPR011009">
    <property type="entry name" value="Kinase-like_dom_sf"/>
</dbReference>
<evidence type="ECO:0000256" key="12">
    <source>
        <dbReference type="ARBA" id="ARBA00023136"/>
    </source>
</evidence>
<dbReference type="OrthoDB" id="63989at2759"/>
<comment type="subcellular location">
    <subcellularLocation>
        <location evidence="1">Membrane</location>
        <topology evidence="1">Single-pass type I membrane protein</topology>
    </subcellularLocation>
</comment>
<dbReference type="SUPFAM" id="SSF50998">
    <property type="entry name" value="Quinoprotein alcohol dehydrogenase-like"/>
    <property type="match status" value="1"/>
</dbReference>
<feature type="domain" description="Protein kinase" evidence="17">
    <location>
        <begin position="628"/>
        <end position="928"/>
    </location>
</feature>
<evidence type="ECO:0000256" key="1">
    <source>
        <dbReference type="ARBA" id="ARBA00004479"/>
    </source>
</evidence>
<dbReference type="PROSITE" id="PS51392">
    <property type="entry name" value="KEN"/>
    <property type="match status" value="1"/>
</dbReference>
<feature type="region of interest" description="Disordered" evidence="15">
    <location>
        <begin position="518"/>
        <end position="623"/>
    </location>
</feature>
<evidence type="ECO:0000256" key="14">
    <source>
        <dbReference type="ARBA" id="ARBA00048977"/>
    </source>
</evidence>
<evidence type="ECO:0000313" key="20">
    <source>
        <dbReference type="Proteomes" id="UP000002748"/>
    </source>
</evidence>
<comment type="catalytic activity">
    <reaction evidence="13">
        <text>L-threonyl-[protein] + ATP = O-phospho-L-threonyl-[protein] + ADP + H(+)</text>
        <dbReference type="Rhea" id="RHEA:46608"/>
        <dbReference type="Rhea" id="RHEA-COMP:11060"/>
        <dbReference type="Rhea" id="RHEA-COMP:11605"/>
        <dbReference type="ChEBI" id="CHEBI:15378"/>
        <dbReference type="ChEBI" id="CHEBI:30013"/>
        <dbReference type="ChEBI" id="CHEBI:30616"/>
        <dbReference type="ChEBI" id="CHEBI:61977"/>
        <dbReference type="ChEBI" id="CHEBI:456216"/>
        <dbReference type="EC" id="2.7.11.1"/>
    </reaction>
    <physiologicalReaction direction="left-to-right" evidence="13">
        <dbReference type="Rhea" id="RHEA:46609"/>
    </physiologicalReaction>
</comment>
<dbReference type="SMART" id="SM00564">
    <property type="entry name" value="PQQ"/>
    <property type="match status" value="2"/>
</dbReference>
<feature type="compositionally biased region" description="Acidic residues" evidence="15">
    <location>
        <begin position="588"/>
        <end position="599"/>
    </location>
</feature>
<evidence type="ECO:0000256" key="5">
    <source>
        <dbReference type="ARBA" id="ARBA00022692"/>
    </source>
</evidence>
<keyword evidence="8 19" id="KW-0418">Kinase</keyword>
<dbReference type="Gene3D" id="2.130.10.10">
    <property type="entry name" value="YVTN repeat-like/Quinoprotein amine dehydrogenase"/>
    <property type="match status" value="1"/>
</dbReference>
<dbReference type="GO" id="GO:1990604">
    <property type="term" value="C:IRE1-TRAF2-ASK1 complex"/>
    <property type="evidence" value="ECO:0007669"/>
    <property type="project" value="TreeGrafter"/>
</dbReference>
<gene>
    <name evidence="19" type="ORF">A1Q1_04377</name>
</gene>
<evidence type="ECO:0000256" key="10">
    <source>
        <dbReference type="ARBA" id="ARBA00022840"/>
    </source>
</evidence>
<evidence type="ECO:0000256" key="3">
    <source>
        <dbReference type="ARBA" id="ARBA00022527"/>
    </source>
</evidence>
<accession>J6EVS3</accession>
<dbReference type="GO" id="GO:0005524">
    <property type="term" value="F:ATP binding"/>
    <property type="evidence" value="ECO:0007669"/>
    <property type="project" value="UniProtKB-KW"/>
</dbReference>
<dbReference type="PANTHER" id="PTHR13954:SF6">
    <property type="entry name" value="NON-SPECIFIC SERINE_THREONINE PROTEIN KINASE"/>
    <property type="match status" value="1"/>
</dbReference>
<keyword evidence="9" id="KW-0378">Hydrolase</keyword>
<name>J6EVS3_TRIAS</name>
<evidence type="ECO:0000256" key="15">
    <source>
        <dbReference type="SAM" id="MobiDB-lite"/>
    </source>
</evidence>
<dbReference type="Gene3D" id="1.10.510.10">
    <property type="entry name" value="Transferase(Phosphotransferase) domain 1"/>
    <property type="match status" value="1"/>
</dbReference>
<dbReference type="InterPro" id="IPR010513">
    <property type="entry name" value="KEN_dom"/>
</dbReference>
<evidence type="ECO:0000256" key="8">
    <source>
        <dbReference type="ARBA" id="ARBA00022777"/>
    </source>
</evidence>
<dbReference type="GeneID" id="25987890"/>
<comment type="catalytic activity">
    <reaction evidence="14">
        <text>L-seryl-[protein] + ATP = O-phospho-L-seryl-[protein] + ADP + H(+)</text>
        <dbReference type="Rhea" id="RHEA:17989"/>
        <dbReference type="Rhea" id="RHEA-COMP:9863"/>
        <dbReference type="Rhea" id="RHEA-COMP:11604"/>
        <dbReference type="ChEBI" id="CHEBI:15378"/>
        <dbReference type="ChEBI" id="CHEBI:29999"/>
        <dbReference type="ChEBI" id="CHEBI:30616"/>
        <dbReference type="ChEBI" id="CHEBI:83421"/>
        <dbReference type="ChEBI" id="CHEBI:456216"/>
        <dbReference type="EC" id="2.7.11.1"/>
    </reaction>
    <physiologicalReaction direction="left-to-right" evidence="14">
        <dbReference type="Rhea" id="RHEA:17990"/>
    </physiologicalReaction>
</comment>
<keyword evidence="6 16" id="KW-0732">Signal</keyword>
<dbReference type="EC" id="2.7.11.1" evidence="2"/>
<protein>
    <recommendedName>
        <fullName evidence="2">non-specific serine/threonine protein kinase</fullName>
        <ecNumber evidence="2">2.7.11.1</ecNumber>
    </recommendedName>
</protein>
<evidence type="ECO:0000259" key="17">
    <source>
        <dbReference type="PROSITE" id="PS50011"/>
    </source>
</evidence>
<dbReference type="InterPro" id="IPR045133">
    <property type="entry name" value="IRE1/2-like"/>
</dbReference>
<dbReference type="RefSeq" id="XP_014178218.1">
    <property type="nucleotide sequence ID" value="XM_014322743.1"/>
</dbReference>
<feature type="signal peptide" evidence="16">
    <location>
        <begin position="1"/>
        <end position="22"/>
    </location>
</feature>
<feature type="chain" id="PRO_5003787241" description="non-specific serine/threonine protein kinase" evidence="16">
    <location>
        <begin position="23"/>
        <end position="1066"/>
    </location>
</feature>
<dbReference type="Proteomes" id="UP000002748">
    <property type="component" value="Unassembled WGS sequence"/>
</dbReference>
<keyword evidence="12" id="KW-0472">Membrane</keyword>
<dbReference type="PROSITE" id="PS50011">
    <property type="entry name" value="PROTEIN_KINASE_DOM"/>
    <property type="match status" value="1"/>
</dbReference>
<evidence type="ECO:0000256" key="16">
    <source>
        <dbReference type="SAM" id="SignalP"/>
    </source>
</evidence>
<dbReference type="Gene3D" id="3.30.200.20">
    <property type="entry name" value="Phosphorylase Kinase, domain 1"/>
    <property type="match status" value="1"/>
</dbReference>
<dbReference type="KEGG" id="tasa:A1Q1_04377"/>
<keyword evidence="7" id="KW-0547">Nucleotide-binding</keyword>
<comment type="caution">
    <text evidence="19">The sequence shown here is derived from an EMBL/GenBank/DDBJ whole genome shotgun (WGS) entry which is preliminary data.</text>
</comment>
<dbReference type="HOGENOM" id="CLU_004875_2_1_1"/>
<dbReference type="Pfam" id="PF00069">
    <property type="entry name" value="Pkinase"/>
    <property type="match status" value="1"/>
</dbReference>
<keyword evidence="3" id="KW-0723">Serine/threonine-protein kinase</keyword>